<proteinExistence type="predicted"/>
<protein>
    <submittedName>
        <fullName evidence="2">Unannotated protein</fullName>
    </submittedName>
</protein>
<gene>
    <name evidence="2" type="ORF">UFOPK3482_00377</name>
</gene>
<sequence>MSESQYQPGVCNIGGAEVARRKQVSYFGGAIYLVLLLLSFGSTSAALRLPVFISALIFAIGYIQSRKKFCLAFGLMGTFNFSELGKLSKVVSPEALAADRKVALLIIGQALALAILLTVPVFFF</sequence>
<feature type="transmembrane region" description="Helical" evidence="1">
    <location>
        <begin position="102"/>
        <end position="123"/>
    </location>
</feature>
<feature type="transmembrane region" description="Helical" evidence="1">
    <location>
        <begin position="24"/>
        <end position="41"/>
    </location>
</feature>
<accession>A0A6J7ENW7</accession>
<evidence type="ECO:0000313" key="2">
    <source>
        <dbReference type="EMBL" id="CAB4883841.1"/>
    </source>
</evidence>
<keyword evidence="1" id="KW-0812">Transmembrane</keyword>
<reference evidence="2" key="1">
    <citation type="submission" date="2020-05" db="EMBL/GenBank/DDBJ databases">
        <authorList>
            <person name="Chiriac C."/>
            <person name="Salcher M."/>
            <person name="Ghai R."/>
            <person name="Kavagutti S V."/>
        </authorList>
    </citation>
    <scope>NUCLEOTIDE SEQUENCE</scope>
</reference>
<keyword evidence="1" id="KW-1133">Transmembrane helix</keyword>
<organism evidence="2">
    <name type="scientific">freshwater metagenome</name>
    <dbReference type="NCBI Taxonomy" id="449393"/>
    <lineage>
        <taxon>unclassified sequences</taxon>
        <taxon>metagenomes</taxon>
        <taxon>ecological metagenomes</taxon>
    </lineage>
</organism>
<dbReference type="AlphaFoldDB" id="A0A6J7ENW7"/>
<dbReference type="EMBL" id="CAFBLZ010000020">
    <property type="protein sequence ID" value="CAB4883841.1"/>
    <property type="molecule type" value="Genomic_DNA"/>
</dbReference>
<evidence type="ECO:0000256" key="1">
    <source>
        <dbReference type="SAM" id="Phobius"/>
    </source>
</evidence>
<keyword evidence="1" id="KW-0472">Membrane</keyword>
<feature type="transmembrane region" description="Helical" evidence="1">
    <location>
        <begin position="47"/>
        <end position="63"/>
    </location>
</feature>
<name>A0A6J7ENW7_9ZZZZ</name>